<evidence type="ECO:0000256" key="1">
    <source>
        <dbReference type="ARBA" id="ARBA00001947"/>
    </source>
</evidence>
<organism evidence="9 10">
    <name type="scientific">Thalassobacillus hwangdonensis</name>
    <dbReference type="NCBI Taxonomy" id="546108"/>
    <lineage>
        <taxon>Bacteria</taxon>
        <taxon>Bacillati</taxon>
        <taxon>Bacillota</taxon>
        <taxon>Bacilli</taxon>
        <taxon>Bacillales</taxon>
        <taxon>Bacillaceae</taxon>
        <taxon>Thalassobacillus</taxon>
    </lineage>
</organism>
<name>A0ABW3L066_9BACI</name>
<evidence type="ECO:0000256" key="3">
    <source>
        <dbReference type="ARBA" id="ARBA00007931"/>
    </source>
</evidence>
<dbReference type="Proteomes" id="UP001596990">
    <property type="component" value="Unassembled WGS sequence"/>
</dbReference>
<dbReference type="GO" id="GO:0008233">
    <property type="term" value="F:peptidase activity"/>
    <property type="evidence" value="ECO:0007669"/>
    <property type="project" value="UniProtKB-KW"/>
</dbReference>
<evidence type="ECO:0000259" key="8">
    <source>
        <dbReference type="Pfam" id="PF02163"/>
    </source>
</evidence>
<dbReference type="Pfam" id="PF02163">
    <property type="entry name" value="Peptidase_M50"/>
    <property type="match status" value="1"/>
</dbReference>
<gene>
    <name evidence="9" type="ORF">ACFQ2J_04975</name>
</gene>
<comment type="cofactor">
    <cofactor evidence="1">
        <name>Zn(2+)</name>
        <dbReference type="ChEBI" id="CHEBI:29105"/>
    </cofactor>
</comment>
<accession>A0ABW3L066</accession>
<comment type="subcellular location">
    <subcellularLocation>
        <location evidence="2">Membrane</location>
        <topology evidence="2">Multi-pass membrane protein</topology>
    </subcellularLocation>
</comment>
<feature type="transmembrane region" description="Helical" evidence="7">
    <location>
        <begin position="45"/>
        <end position="65"/>
    </location>
</feature>
<evidence type="ECO:0000256" key="7">
    <source>
        <dbReference type="SAM" id="Phobius"/>
    </source>
</evidence>
<keyword evidence="9" id="KW-0645">Protease</keyword>
<dbReference type="EMBL" id="JBHTKL010000001">
    <property type="protein sequence ID" value="MFD1018550.1"/>
    <property type="molecule type" value="Genomic_DNA"/>
</dbReference>
<sequence length="150" mass="16472">MFDFFLAMLWIAPVGIMIHELGHGLAAISLKQTQAVVRIGSGKKLLSIVIGTVHIQIHAVFFFGGTTDSIRNTPFSKREEAWISVGGPVANLMLFSGLYIFLPGGHNGAIQLLMLFNLYLACFNLIPFKVNGKISDGYRVMQAIFPGLFK</sequence>
<keyword evidence="9" id="KW-0378">Hydrolase</keyword>
<evidence type="ECO:0000256" key="2">
    <source>
        <dbReference type="ARBA" id="ARBA00004141"/>
    </source>
</evidence>
<feature type="transmembrane region" description="Helical" evidence="7">
    <location>
        <begin position="81"/>
        <end position="102"/>
    </location>
</feature>
<evidence type="ECO:0000313" key="10">
    <source>
        <dbReference type="Proteomes" id="UP001596990"/>
    </source>
</evidence>
<evidence type="ECO:0000256" key="5">
    <source>
        <dbReference type="ARBA" id="ARBA00022989"/>
    </source>
</evidence>
<keyword evidence="4 7" id="KW-0812">Transmembrane</keyword>
<keyword evidence="10" id="KW-1185">Reference proteome</keyword>
<keyword evidence="5 7" id="KW-1133">Transmembrane helix</keyword>
<dbReference type="InterPro" id="IPR008915">
    <property type="entry name" value="Peptidase_M50"/>
</dbReference>
<feature type="transmembrane region" description="Helical" evidence="7">
    <location>
        <begin position="108"/>
        <end position="126"/>
    </location>
</feature>
<dbReference type="RefSeq" id="WP_386057133.1">
    <property type="nucleotide sequence ID" value="NZ_JBHTKL010000001.1"/>
</dbReference>
<evidence type="ECO:0000256" key="4">
    <source>
        <dbReference type="ARBA" id="ARBA00022692"/>
    </source>
</evidence>
<evidence type="ECO:0000256" key="6">
    <source>
        <dbReference type="ARBA" id="ARBA00023136"/>
    </source>
</evidence>
<feature type="domain" description="Peptidase M50" evidence="8">
    <location>
        <begin position="14"/>
        <end position="102"/>
    </location>
</feature>
<proteinExistence type="inferred from homology"/>
<comment type="similarity">
    <text evidence="3">Belongs to the peptidase M50B family.</text>
</comment>
<protein>
    <submittedName>
        <fullName evidence="9">Site-2 protease family protein</fullName>
    </submittedName>
</protein>
<comment type="caution">
    <text evidence="9">The sequence shown here is derived from an EMBL/GenBank/DDBJ whole genome shotgun (WGS) entry which is preliminary data.</text>
</comment>
<evidence type="ECO:0000313" key="9">
    <source>
        <dbReference type="EMBL" id="MFD1018550.1"/>
    </source>
</evidence>
<reference evidence="10" key="1">
    <citation type="journal article" date="2019" name="Int. J. Syst. Evol. Microbiol.">
        <title>The Global Catalogue of Microorganisms (GCM) 10K type strain sequencing project: providing services to taxonomists for standard genome sequencing and annotation.</title>
        <authorList>
            <consortium name="The Broad Institute Genomics Platform"/>
            <consortium name="The Broad Institute Genome Sequencing Center for Infectious Disease"/>
            <person name="Wu L."/>
            <person name="Ma J."/>
        </authorList>
    </citation>
    <scope>NUCLEOTIDE SEQUENCE [LARGE SCALE GENOMIC DNA]</scope>
    <source>
        <strain evidence="10">CCUG 56607</strain>
    </source>
</reference>
<keyword evidence="6 7" id="KW-0472">Membrane</keyword>
<dbReference type="GO" id="GO:0006508">
    <property type="term" value="P:proteolysis"/>
    <property type="evidence" value="ECO:0007669"/>
    <property type="project" value="UniProtKB-KW"/>
</dbReference>